<feature type="transmembrane region" description="Helical" evidence="1">
    <location>
        <begin position="71"/>
        <end position="97"/>
    </location>
</feature>
<sequence length="100" mass="10961">MAAQLNGKFMNQLAIFFSILIIIKFLVDVTGLTQSLGMYYSGMLSKNIAYTAFGLSVIFTILGIKKELSKYAIISLCLAIGIQILYAVVFVVLWMLAGTP</sequence>
<reference evidence="2 3" key="1">
    <citation type="submission" date="2016-11" db="EMBL/GenBank/DDBJ databases">
        <title>Identification of Bacillus cereus isolated from egg-white.</title>
        <authorList>
            <person name="Soni A."/>
            <person name="Oey I."/>
            <person name="Silcock P."/>
            <person name="Bremer P."/>
        </authorList>
    </citation>
    <scope>NUCLEOTIDE SEQUENCE [LARGE SCALE GENOMIC DNA]</scope>
    <source>
        <strain evidence="2 3">NZAS03</strain>
    </source>
</reference>
<dbReference type="Proteomes" id="UP000186535">
    <property type="component" value="Unassembled WGS sequence"/>
</dbReference>
<evidence type="ECO:0000256" key="1">
    <source>
        <dbReference type="SAM" id="Phobius"/>
    </source>
</evidence>
<feature type="transmembrane region" description="Helical" evidence="1">
    <location>
        <begin position="9"/>
        <end position="27"/>
    </location>
</feature>
<name>A0A1C4AHS8_BACCE</name>
<organism evidence="2 3">
    <name type="scientific">Bacillus cereus</name>
    <dbReference type="NCBI Taxonomy" id="1396"/>
    <lineage>
        <taxon>Bacteria</taxon>
        <taxon>Bacillati</taxon>
        <taxon>Bacillota</taxon>
        <taxon>Bacilli</taxon>
        <taxon>Bacillales</taxon>
        <taxon>Bacillaceae</taxon>
        <taxon>Bacillus</taxon>
        <taxon>Bacillus cereus group</taxon>
    </lineage>
</organism>
<keyword evidence="1" id="KW-0472">Membrane</keyword>
<evidence type="ECO:0000313" key="3">
    <source>
        <dbReference type="Proteomes" id="UP000186535"/>
    </source>
</evidence>
<evidence type="ECO:0000313" key="2">
    <source>
        <dbReference type="EMBL" id="OKA37420.1"/>
    </source>
</evidence>
<feature type="transmembrane region" description="Helical" evidence="1">
    <location>
        <begin position="47"/>
        <end position="64"/>
    </location>
</feature>
<comment type="caution">
    <text evidence="2">The sequence shown here is derived from an EMBL/GenBank/DDBJ whole genome shotgun (WGS) entry which is preliminary data.</text>
</comment>
<protein>
    <submittedName>
        <fullName evidence="2">Uncharacterized protein</fullName>
    </submittedName>
</protein>
<keyword evidence="1" id="KW-1133">Transmembrane helix</keyword>
<keyword evidence="1" id="KW-0812">Transmembrane</keyword>
<proteinExistence type="predicted"/>
<gene>
    <name evidence="2" type="ORF">BJR07_17320</name>
</gene>
<dbReference type="EMBL" id="MPON01000004">
    <property type="protein sequence ID" value="OKA37420.1"/>
    <property type="molecule type" value="Genomic_DNA"/>
</dbReference>
<dbReference type="AlphaFoldDB" id="A0A1C4AHS8"/>
<accession>A0A1C4AHS8</accession>
<dbReference type="RefSeq" id="WP_073517624.1">
    <property type="nucleotide sequence ID" value="NZ_MPOM01000001.1"/>
</dbReference>